<dbReference type="InterPro" id="IPR032710">
    <property type="entry name" value="NTF2-like_dom_sf"/>
</dbReference>
<keyword evidence="3" id="KW-1185">Reference proteome</keyword>
<feature type="domain" description="DUF4440" evidence="1">
    <location>
        <begin position="11"/>
        <end position="107"/>
    </location>
</feature>
<evidence type="ECO:0000313" key="3">
    <source>
        <dbReference type="Proteomes" id="UP000636949"/>
    </source>
</evidence>
<organism evidence="2 3">
    <name type="scientific">Cysteiniphilum litorale</name>
    <dbReference type="NCBI Taxonomy" id="2056700"/>
    <lineage>
        <taxon>Bacteria</taxon>
        <taxon>Pseudomonadati</taxon>
        <taxon>Pseudomonadota</taxon>
        <taxon>Gammaproteobacteria</taxon>
        <taxon>Thiotrichales</taxon>
        <taxon>Fastidiosibacteraceae</taxon>
        <taxon>Cysteiniphilum</taxon>
    </lineage>
</organism>
<dbReference type="EMBL" id="BMJS01000023">
    <property type="protein sequence ID" value="GGG01766.1"/>
    <property type="molecule type" value="Genomic_DNA"/>
</dbReference>
<name>A0A8J2Z5G8_9GAMM</name>
<evidence type="ECO:0000313" key="2">
    <source>
        <dbReference type="EMBL" id="GGG01766.1"/>
    </source>
</evidence>
<proteinExistence type="predicted"/>
<dbReference type="SUPFAM" id="SSF54427">
    <property type="entry name" value="NTF2-like"/>
    <property type="match status" value="1"/>
</dbReference>
<comment type="caution">
    <text evidence="2">The sequence shown here is derived from an EMBL/GenBank/DDBJ whole genome shotgun (WGS) entry which is preliminary data.</text>
</comment>
<reference evidence="2" key="2">
    <citation type="submission" date="2020-09" db="EMBL/GenBank/DDBJ databases">
        <authorList>
            <person name="Sun Q."/>
            <person name="Zhou Y."/>
        </authorList>
    </citation>
    <scope>NUCLEOTIDE SEQUENCE</scope>
    <source>
        <strain evidence="2">CGMCC 1.15758</strain>
    </source>
</reference>
<evidence type="ECO:0000259" key="1">
    <source>
        <dbReference type="Pfam" id="PF14534"/>
    </source>
</evidence>
<sequence>MIEQNKKLQILEESLWLEKTRFDFAYMDSVLDATFFEYGRSGRIYTREETLAHSYQEIKAKLPLENFQVHDIGENIKQVTYVSEVGNAKLRANRSSIWVKKSNEWKLIFHQGTPVQ</sequence>
<dbReference type="Pfam" id="PF14534">
    <property type="entry name" value="DUF4440"/>
    <property type="match status" value="1"/>
</dbReference>
<dbReference type="InterPro" id="IPR027843">
    <property type="entry name" value="DUF4440"/>
</dbReference>
<accession>A0A8J2Z5G8</accession>
<dbReference type="Gene3D" id="3.10.450.50">
    <property type="match status" value="1"/>
</dbReference>
<gene>
    <name evidence="2" type="ORF">GCM10010995_19050</name>
</gene>
<reference evidence="2" key="1">
    <citation type="journal article" date="2014" name="Int. J. Syst. Evol. Microbiol.">
        <title>Complete genome sequence of Corynebacterium casei LMG S-19264T (=DSM 44701T), isolated from a smear-ripened cheese.</title>
        <authorList>
            <consortium name="US DOE Joint Genome Institute (JGI-PGF)"/>
            <person name="Walter F."/>
            <person name="Albersmeier A."/>
            <person name="Kalinowski J."/>
            <person name="Ruckert C."/>
        </authorList>
    </citation>
    <scope>NUCLEOTIDE SEQUENCE</scope>
    <source>
        <strain evidence="2">CGMCC 1.15758</strain>
    </source>
</reference>
<dbReference type="OrthoDB" id="121974at2"/>
<dbReference type="RefSeq" id="WP_117003230.1">
    <property type="nucleotide sequence ID" value="NZ_BMJS01000023.1"/>
</dbReference>
<dbReference type="Proteomes" id="UP000636949">
    <property type="component" value="Unassembled WGS sequence"/>
</dbReference>
<dbReference type="AlphaFoldDB" id="A0A8J2Z5G8"/>
<protein>
    <recommendedName>
        <fullName evidence="1">DUF4440 domain-containing protein</fullName>
    </recommendedName>
</protein>